<name>A0ABY9JWC7_9BACI</name>
<proteinExistence type="predicted"/>
<dbReference type="PANTHER" id="PTHR30528">
    <property type="entry name" value="CYTOPLASMIC PROTEIN"/>
    <property type="match status" value="1"/>
</dbReference>
<dbReference type="Pfam" id="PF06224">
    <property type="entry name" value="AlkZ-like"/>
    <property type="match status" value="1"/>
</dbReference>
<evidence type="ECO:0000313" key="1">
    <source>
        <dbReference type="EMBL" id="WLR42573.1"/>
    </source>
</evidence>
<dbReference type="PANTHER" id="PTHR30528:SF0">
    <property type="entry name" value="CYTOPLASMIC PROTEIN"/>
    <property type="match status" value="1"/>
</dbReference>
<protein>
    <submittedName>
        <fullName evidence="1">Crosslink repair DNA glycosylase YcaQ family protein</fullName>
    </submittedName>
</protein>
<accession>A0ABY9JWC7</accession>
<gene>
    <name evidence="1" type="ORF">LC087_18110</name>
</gene>
<sequence>MRDKQGKMVITKAQARRFLVNYHGLGSDEPFKGKKGIQQYIEKVGCIQYDPLNVVGTNPDLVLQSRIKGYSPILLDELLYTDRTLIDGWDKMMAIYSTEDWPYFHRIRDKNGESMKKVMSKGGTIQVSDLTEQIKKVIRVDGPKLGS</sequence>
<evidence type="ECO:0000313" key="2">
    <source>
        <dbReference type="Proteomes" id="UP001197974"/>
    </source>
</evidence>
<dbReference type="InterPro" id="IPR009351">
    <property type="entry name" value="AlkZ-like"/>
</dbReference>
<keyword evidence="2" id="KW-1185">Reference proteome</keyword>
<dbReference type="RefSeq" id="WP_306019767.1">
    <property type="nucleotide sequence ID" value="NZ_CP129013.1"/>
</dbReference>
<dbReference type="Proteomes" id="UP001197974">
    <property type="component" value="Chromosome"/>
</dbReference>
<dbReference type="EMBL" id="CP129013">
    <property type="protein sequence ID" value="WLR42573.1"/>
    <property type="molecule type" value="Genomic_DNA"/>
</dbReference>
<reference evidence="1 2" key="1">
    <citation type="submission" date="2023-06" db="EMBL/GenBank/DDBJ databases">
        <title>Five Gram-positive bacteria isolated from mangrove sediments in Shenzhen, Guangdong, China.</title>
        <authorList>
            <person name="Yu S."/>
            <person name="Zheng W."/>
            <person name="Huang Y."/>
        </authorList>
    </citation>
    <scope>NUCLEOTIDE SEQUENCE [LARGE SCALE GENOMIC DNA]</scope>
    <source>
        <strain evidence="1 2">SaN35-3</strain>
    </source>
</reference>
<organism evidence="1 2">
    <name type="scientific">Bacillus carboniphilus</name>
    <dbReference type="NCBI Taxonomy" id="86663"/>
    <lineage>
        <taxon>Bacteria</taxon>
        <taxon>Bacillati</taxon>
        <taxon>Bacillota</taxon>
        <taxon>Bacilli</taxon>
        <taxon>Bacillales</taxon>
        <taxon>Bacillaceae</taxon>
        <taxon>Bacillus</taxon>
    </lineage>
</organism>